<feature type="domain" description="Tectonic-1-3" evidence="7">
    <location>
        <begin position="195"/>
        <end position="392"/>
    </location>
</feature>
<evidence type="ECO:0000256" key="1">
    <source>
        <dbReference type="ARBA" id="ARBA00007633"/>
    </source>
</evidence>
<keyword evidence="2 6" id="KW-0732">Signal</keyword>
<dbReference type="InterPro" id="IPR057724">
    <property type="entry name" value="TCTN1-3_N"/>
</dbReference>
<dbReference type="PANTHER" id="PTHR14611:SF2">
    <property type="entry name" value="TECTONIC"/>
    <property type="match status" value="1"/>
</dbReference>
<dbReference type="Proteomes" id="UP001165740">
    <property type="component" value="Chromosome 10"/>
</dbReference>
<reference evidence="10" key="1">
    <citation type="submission" date="2025-08" db="UniProtKB">
        <authorList>
            <consortium name="RefSeq"/>
        </authorList>
    </citation>
    <scope>IDENTIFICATION</scope>
</reference>
<comment type="similarity">
    <text evidence="1">Belongs to the tectonic family.</text>
</comment>
<evidence type="ECO:0000256" key="4">
    <source>
        <dbReference type="ARBA" id="ARBA00023180"/>
    </source>
</evidence>
<dbReference type="InterPro" id="IPR011677">
    <property type="entry name" value="TCTN1-3_dom"/>
</dbReference>
<dbReference type="OMA" id="LNGAQIC"/>
<evidence type="ECO:0000256" key="3">
    <source>
        <dbReference type="ARBA" id="ARBA00022794"/>
    </source>
</evidence>
<evidence type="ECO:0000259" key="8">
    <source>
        <dbReference type="Pfam" id="PF25752"/>
    </source>
</evidence>
<sequence length="673" mass="73541">MAATILNMFQLFLFWCIELSVLISVVSAATTTTTPASTSTAASTVTTSTTPTTTTVTTTTTRPTVPTTNIPLNTDIGKCPCDLTGNACDVNCCCDPECTENDKLVFSQCLPSSYVLDDKLCFNKNVFLFENGPSTSGESGDLFCIYYDNDQKRNYYSNPSLVTSEAEFLKYAAAYGKFSFQSPAPPQLTSQFNNYYKSGDPLYVVYENQAFSYLGLPTSLSTSVCSDSNPAAYLIDASSQCNRLYTISSFSADCINDLKLKADTYFKGFRIVKDPFLLKPFNSSTSIQDPVVGSPNLASVTDLYNNSFTTEILLGTVQCINGNGMKGSCLTNTTQTPYFNTTDNRCYNVVVEVNYRFELNGTFGIQKAYVDFVFQNIDKSKVSQTFSTKFTKVISTSSTSVQRSGNPGYQIGQPIIAGKFNASVSGTTEKIELLPEDRLSLMRPSASGDCTTITGQTREPVLFGQDMRTGCFISINTTSTSSVCQELQQEIMNAIEGSDVPPLINGLYAKNNRYVAMFGNSEVTKTGDWVEIFFPNRPVPPSSSSSSCTLSLGANIQILYAKIGALPNPQPKIIGVSFIYDDVQQVVYQCTGPYCQPGSSSLLQKVEISSSVTFIDVSLSPQAVEGKYPTVAVRLPYDFFYPFLTSSVQCHPTFSQTSKFMIILLILTVWSIL</sequence>
<evidence type="ECO:0000256" key="6">
    <source>
        <dbReference type="SAM" id="SignalP"/>
    </source>
</evidence>
<feature type="domain" description="Tectonic-1-3" evidence="7">
    <location>
        <begin position="404"/>
        <end position="581"/>
    </location>
</feature>
<gene>
    <name evidence="10" type="primary">LOC106054328</name>
</gene>
<accession>A0A9W3BML4</accession>
<dbReference type="OrthoDB" id="2104337at2759"/>
<feature type="region of interest" description="Disordered" evidence="5">
    <location>
        <begin position="39"/>
        <end position="66"/>
    </location>
</feature>
<dbReference type="InterPro" id="IPR040354">
    <property type="entry name" value="TCTN1-3"/>
</dbReference>
<evidence type="ECO:0000313" key="10">
    <source>
        <dbReference type="RefSeq" id="XP_055900761.1"/>
    </source>
</evidence>
<proteinExistence type="inferred from homology"/>
<protein>
    <submittedName>
        <fullName evidence="10">Tectonic-3-like</fullName>
    </submittedName>
</protein>
<dbReference type="GO" id="GO:0060271">
    <property type="term" value="P:cilium assembly"/>
    <property type="evidence" value="ECO:0007669"/>
    <property type="project" value="TreeGrafter"/>
</dbReference>
<dbReference type="Pfam" id="PF25752">
    <property type="entry name" value="DUF1619_N"/>
    <property type="match status" value="1"/>
</dbReference>
<feature type="domain" description="Tectonic-1-3 N-terminal" evidence="8">
    <location>
        <begin position="68"/>
        <end position="161"/>
    </location>
</feature>
<keyword evidence="3" id="KW-0970">Cilium biogenesis/degradation</keyword>
<dbReference type="RefSeq" id="XP_055900761.1">
    <property type="nucleotide sequence ID" value="XM_056044786.1"/>
</dbReference>
<keyword evidence="4" id="KW-0325">Glycoprotein</keyword>
<feature type="signal peptide" evidence="6">
    <location>
        <begin position="1"/>
        <end position="28"/>
    </location>
</feature>
<name>A0A9W3BML4_BIOGL</name>
<dbReference type="Pfam" id="PF07773">
    <property type="entry name" value="TCTN_DUF1619"/>
    <property type="match status" value="2"/>
</dbReference>
<dbReference type="AlphaFoldDB" id="A0A9W3BML4"/>
<feature type="chain" id="PRO_5040791154" evidence="6">
    <location>
        <begin position="29"/>
        <end position="673"/>
    </location>
</feature>
<dbReference type="GeneID" id="106054328"/>
<evidence type="ECO:0000259" key="7">
    <source>
        <dbReference type="Pfam" id="PF07773"/>
    </source>
</evidence>
<keyword evidence="9" id="KW-1185">Reference proteome</keyword>
<evidence type="ECO:0000256" key="2">
    <source>
        <dbReference type="ARBA" id="ARBA00022729"/>
    </source>
</evidence>
<dbReference type="PANTHER" id="PTHR14611">
    <property type="entry name" value="TECTONIC FAMILY MEMBER"/>
    <property type="match status" value="1"/>
</dbReference>
<evidence type="ECO:0000256" key="5">
    <source>
        <dbReference type="SAM" id="MobiDB-lite"/>
    </source>
</evidence>
<evidence type="ECO:0000313" key="9">
    <source>
        <dbReference type="Proteomes" id="UP001165740"/>
    </source>
</evidence>
<organism evidence="9 10">
    <name type="scientific">Biomphalaria glabrata</name>
    <name type="common">Bloodfluke planorb</name>
    <name type="synonym">Freshwater snail</name>
    <dbReference type="NCBI Taxonomy" id="6526"/>
    <lineage>
        <taxon>Eukaryota</taxon>
        <taxon>Metazoa</taxon>
        <taxon>Spiralia</taxon>
        <taxon>Lophotrochozoa</taxon>
        <taxon>Mollusca</taxon>
        <taxon>Gastropoda</taxon>
        <taxon>Heterobranchia</taxon>
        <taxon>Euthyneura</taxon>
        <taxon>Panpulmonata</taxon>
        <taxon>Hygrophila</taxon>
        <taxon>Lymnaeoidea</taxon>
        <taxon>Planorbidae</taxon>
        <taxon>Biomphalaria</taxon>
    </lineage>
</organism>